<proteinExistence type="predicted"/>
<dbReference type="EMBL" id="CP031194">
    <property type="protein sequence ID" value="AXG77687.1"/>
    <property type="molecule type" value="Genomic_DNA"/>
</dbReference>
<evidence type="ECO:0000259" key="2">
    <source>
        <dbReference type="Pfam" id="PF16586"/>
    </source>
</evidence>
<accession>A0A345HLW3</accession>
<keyword evidence="5" id="KW-1185">Reference proteome</keyword>
<gene>
    <name evidence="4" type="ORF">DVK44_08225</name>
</gene>
<dbReference type="InterPro" id="IPR013783">
    <property type="entry name" value="Ig-like_fold"/>
</dbReference>
<evidence type="ECO:0000259" key="1">
    <source>
        <dbReference type="Pfam" id="PF13204"/>
    </source>
</evidence>
<dbReference type="InterPro" id="IPR025277">
    <property type="entry name" value="Apiosidase-like_cat_dom"/>
</dbReference>
<dbReference type="OrthoDB" id="127163at2"/>
<dbReference type="InterPro" id="IPR032260">
    <property type="entry name" value="DUF5060"/>
</dbReference>
<dbReference type="KEGG" id="spad:DVK44_08225"/>
<dbReference type="Gene3D" id="2.60.40.3950">
    <property type="match status" value="1"/>
</dbReference>
<dbReference type="PANTHER" id="PTHR37836">
    <property type="entry name" value="LMO1036 PROTEIN"/>
    <property type="match status" value="1"/>
</dbReference>
<dbReference type="Pfam" id="PF18310">
    <property type="entry name" value="DUF5605"/>
    <property type="match status" value="1"/>
</dbReference>
<feature type="domain" description="DUF5605" evidence="3">
    <location>
        <begin position="508"/>
        <end position="580"/>
    </location>
</feature>
<dbReference type="Gene3D" id="2.60.40.10">
    <property type="entry name" value="Immunoglobulins"/>
    <property type="match status" value="1"/>
</dbReference>
<dbReference type="GO" id="GO:0005975">
    <property type="term" value="P:carbohydrate metabolic process"/>
    <property type="evidence" value="ECO:0007669"/>
    <property type="project" value="UniProtKB-ARBA"/>
</dbReference>
<dbReference type="InterPro" id="IPR041239">
    <property type="entry name" value="DUF5605"/>
</dbReference>
<dbReference type="InterPro" id="IPR017853">
    <property type="entry name" value="GH"/>
</dbReference>
<sequence length="584" mass="65481">MPYSPESILWDLLRDKRATTVLRKHLPGIVNAPLGAQLAYVPLAQVVELLDATKTDPAAQRAFFAALADLEHAPPPAPDAAETVTVPAADYEPATVARGSAHANWPTSAARWQPFEVELRGPSHGNPFTDVELTAEFRHGERTLTAYGFHDGDGVCRVRLMPDEEGDWTFRTTSNARSLDGIDGAFTCGPPPPGQHGPVRVHDTFHFRHADGTRHQPIGTTAYAWTHQGEELEKRTLATLAESPFNKLRMCVFPKAYLFNTDEPPLYPFEGSTEAGWDFRRPNPAFFTHLERRIRELGELGVQADLILFHPYDRWGFADMGPVAADRYTAYVVSRLAAFPHVWWSLANEYDLMTDRTAEDWHRTAEVVRRHDPHGHLIGIHNCMAFWDNTADWVTHSSVQRVDVYRTAENTDGWRQEWGKPVVVDECGYEGDIDQGWGNLTGREMVRRFWEGAVRGGYIGHGETYLADDEVLWWSKGGVFKGESPARIAFLRAILEDAPDISPLPSDWDVPVGGVQGVYHLTYFGANQPRYRTFVMPPGTRYHADIIDTWNMTITPTEGPHEGVFTLPLPGLPYIAVRLRAVSA</sequence>
<feature type="domain" description="Apiosidase-like catalytic" evidence="1">
    <location>
        <begin position="206"/>
        <end position="461"/>
    </location>
</feature>
<dbReference type="Proteomes" id="UP000253868">
    <property type="component" value="Chromosome"/>
</dbReference>
<evidence type="ECO:0000259" key="3">
    <source>
        <dbReference type="Pfam" id="PF18310"/>
    </source>
</evidence>
<organism evidence="4 5">
    <name type="scientific">Streptomyces paludis</name>
    <dbReference type="NCBI Taxonomy" id="2282738"/>
    <lineage>
        <taxon>Bacteria</taxon>
        <taxon>Bacillati</taxon>
        <taxon>Actinomycetota</taxon>
        <taxon>Actinomycetes</taxon>
        <taxon>Kitasatosporales</taxon>
        <taxon>Streptomycetaceae</taxon>
        <taxon>Streptomyces</taxon>
    </lineage>
</organism>
<dbReference type="Pfam" id="PF16586">
    <property type="entry name" value="DUF5060"/>
    <property type="match status" value="1"/>
</dbReference>
<reference evidence="5" key="1">
    <citation type="submission" date="2018-07" db="EMBL/GenBank/DDBJ databases">
        <authorList>
            <person name="Zhao J."/>
        </authorList>
    </citation>
    <scope>NUCLEOTIDE SEQUENCE [LARGE SCALE GENOMIC DNA]</scope>
    <source>
        <strain evidence="5">GSSD-12</strain>
    </source>
</reference>
<dbReference type="AlphaFoldDB" id="A0A345HLW3"/>
<dbReference type="Gene3D" id="3.20.20.80">
    <property type="entry name" value="Glycosidases"/>
    <property type="match status" value="1"/>
</dbReference>
<feature type="domain" description="DUF5060" evidence="2">
    <location>
        <begin position="110"/>
        <end position="175"/>
    </location>
</feature>
<name>A0A345HLW3_9ACTN</name>
<protein>
    <submittedName>
        <fullName evidence="4">DUF5060 domain-containing protein</fullName>
    </submittedName>
</protein>
<dbReference type="PANTHER" id="PTHR37836:SF2">
    <property type="entry name" value="DUF4038 DOMAIN-CONTAINING PROTEIN"/>
    <property type="match status" value="1"/>
</dbReference>
<evidence type="ECO:0000313" key="5">
    <source>
        <dbReference type="Proteomes" id="UP000253868"/>
    </source>
</evidence>
<dbReference type="SUPFAM" id="SSF51445">
    <property type="entry name" value="(Trans)glycosidases"/>
    <property type="match status" value="1"/>
</dbReference>
<dbReference type="RefSeq" id="WP_114659054.1">
    <property type="nucleotide sequence ID" value="NZ_CP031194.1"/>
</dbReference>
<dbReference type="Pfam" id="PF13204">
    <property type="entry name" value="Apiosidase"/>
    <property type="match status" value="1"/>
</dbReference>
<evidence type="ECO:0000313" key="4">
    <source>
        <dbReference type="EMBL" id="AXG77687.1"/>
    </source>
</evidence>